<dbReference type="AlphaFoldDB" id="A0A6H1ZR62"/>
<protein>
    <submittedName>
        <fullName evidence="1">Uncharacterized protein</fullName>
    </submittedName>
</protein>
<proteinExistence type="predicted"/>
<evidence type="ECO:0000313" key="1">
    <source>
        <dbReference type="EMBL" id="QJA50416.1"/>
    </source>
</evidence>
<sequence length="375" mass="41131">MWGETGYGYGHRPGIFGNILRGLDAVVNVAQAYQGYQARKQQIEGGEREAALTPLKLKQALRPGEITEITPEEGQRIEKSYKTTLPRLTPEMVAKGQEGLFQRVYSGAEAPGDITTEEGGRATPMAEARRRQAEGEGLAARMGPIGGYAPITPEPTRVGIIGKGGKIDVKELPPGVKKIMADPYAKTPEHGIYDAARNVWIPTPGRAAILKPDKPQKGQLVTLDDGSFAELMPDGKIRKLPKGVTPLQSIEKGGEYNHLINLHKKVRPEQPITEESLQDLFGKFSKSGLNLDNQIDRDAYKSAISILSKNINFRDMDPNDPEYDNMLQKEVVRQKALVRGEITTQPSANVTIRNTVTGETKTMSRKEAIAQGLIK</sequence>
<accession>A0A6H1ZR62</accession>
<reference evidence="1" key="1">
    <citation type="submission" date="2020-03" db="EMBL/GenBank/DDBJ databases">
        <title>The deep terrestrial virosphere.</title>
        <authorList>
            <person name="Holmfeldt K."/>
            <person name="Nilsson E."/>
            <person name="Simone D."/>
            <person name="Lopez-Fernandez M."/>
            <person name="Wu X."/>
            <person name="de Brujin I."/>
            <person name="Lundin D."/>
            <person name="Andersson A."/>
            <person name="Bertilsson S."/>
            <person name="Dopson M."/>
        </authorList>
    </citation>
    <scope>NUCLEOTIDE SEQUENCE</scope>
    <source>
        <strain evidence="1">TM448A01760</strain>
    </source>
</reference>
<organism evidence="1">
    <name type="scientific">viral metagenome</name>
    <dbReference type="NCBI Taxonomy" id="1070528"/>
    <lineage>
        <taxon>unclassified sequences</taxon>
        <taxon>metagenomes</taxon>
        <taxon>organismal metagenomes</taxon>
    </lineage>
</organism>
<gene>
    <name evidence="1" type="ORF">TM448A01760_0002</name>
</gene>
<dbReference type="EMBL" id="MT144194">
    <property type="protein sequence ID" value="QJA50416.1"/>
    <property type="molecule type" value="Genomic_DNA"/>
</dbReference>
<name>A0A6H1ZR62_9ZZZZ</name>